<feature type="domain" description="MRB1590-like C-terminal" evidence="4">
    <location>
        <begin position="470"/>
        <end position="572"/>
    </location>
</feature>
<dbReference type="Proteomes" id="UP000662904">
    <property type="component" value="Chromosome"/>
</dbReference>
<dbReference type="PANTHER" id="PTHR38149:SF1">
    <property type="entry name" value="ATPASE"/>
    <property type="match status" value="1"/>
</dbReference>
<dbReference type="Pfam" id="PF21117">
    <property type="entry name" value="MRB1590_C"/>
    <property type="match status" value="1"/>
</dbReference>
<name>A0A8A0RQZ4_9FIRM</name>
<dbReference type="InterPro" id="IPR027417">
    <property type="entry name" value="P-loop_NTPase"/>
</dbReference>
<protein>
    <recommendedName>
        <fullName evidence="7">ATPase</fullName>
    </recommendedName>
</protein>
<dbReference type="RefSeq" id="WP_206707309.1">
    <property type="nucleotide sequence ID" value="NZ_CP059066.1"/>
</dbReference>
<dbReference type="Pfam" id="PF09818">
    <property type="entry name" value="ABC_ATPase"/>
    <property type="match status" value="1"/>
</dbReference>
<evidence type="ECO:0008006" key="7">
    <source>
        <dbReference type="Google" id="ProtNLM"/>
    </source>
</evidence>
<evidence type="ECO:0000259" key="2">
    <source>
        <dbReference type="Pfam" id="PF09818"/>
    </source>
</evidence>
<proteinExistence type="predicted"/>
<dbReference type="PANTHER" id="PTHR38149">
    <property type="entry name" value="ATPASE"/>
    <property type="match status" value="1"/>
</dbReference>
<evidence type="ECO:0000259" key="4">
    <source>
        <dbReference type="Pfam" id="PF21117"/>
    </source>
</evidence>
<dbReference type="Gene3D" id="3.40.50.300">
    <property type="entry name" value="P-loop containing nucleotide triphosphate hydrolases"/>
    <property type="match status" value="1"/>
</dbReference>
<sequence length="572" mass="64674">MKKIDMLKSQLLRIDGKGYKAYKDIQGVYDYGNGVIIDISYVQGDPFASPSKACIRVDQKIADFPQYLYQNKYRKIALEDFLSREFYKNINKIAKGNRGTGKSGLIAINRCGQEVLERTSIIVNSRYIEARIALGLPARGRRVLAQQAIEMFFKEIPEITMLSLLYKNIDGHKAKKWVELYEDQEFIRNKLKEMKLVAFVANDSILPRESGISDKPMRGNKVIPFKSPPSLEIEIHTPNRGVIRGMGIPSGITLIVGGGYHGKSTLLRAIERGVYNHIMGDGREFVITCYDSVKIRAEDGRRIEKVNISPFINNLPFKKDTSCFSTDEASGSTSQAANIMEALEMGAKVLLLDEDTSASNFMIRDVRMQQLVSKEKEPITPFIDKVKLMKRDLGVSTIMVVGGSGDYFDVADLVIMMDEYKPKDVTQKAKEISERFKGQRKPEGGENFGNIGDRIPLPESINPKKGKKIKINAKDIDDIRFGWEDIDLTYVEQLVDISQTRAIGDIINYAREHYMDGETALKEIIERIVNDISQKGLDVISPFYEQHPGEYALPRKYEIAAAINRLRTLKVK</sequence>
<dbReference type="SUPFAM" id="SSF52540">
    <property type="entry name" value="P-loop containing nucleoside triphosphate hydrolases"/>
    <property type="match status" value="1"/>
</dbReference>
<dbReference type="InterPro" id="IPR049069">
    <property type="entry name" value="MRB1590-like_C"/>
</dbReference>
<feature type="compositionally biased region" description="Basic and acidic residues" evidence="1">
    <location>
        <begin position="435"/>
        <end position="444"/>
    </location>
</feature>
<feature type="region of interest" description="Disordered" evidence="1">
    <location>
        <begin position="435"/>
        <end position="456"/>
    </location>
</feature>
<dbReference type="InterPro" id="IPR046833">
    <property type="entry name" value="ABC_N"/>
</dbReference>
<evidence type="ECO:0000256" key="1">
    <source>
        <dbReference type="SAM" id="MobiDB-lite"/>
    </source>
</evidence>
<dbReference type="EMBL" id="CP059066">
    <property type="protein sequence ID" value="QSQ09980.1"/>
    <property type="molecule type" value="Genomic_DNA"/>
</dbReference>
<dbReference type="InterPro" id="IPR019195">
    <property type="entry name" value="ABC_ATPase_put"/>
</dbReference>
<dbReference type="AlphaFoldDB" id="A0A8A0RQZ4"/>
<reference evidence="5" key="1">
    <citation type="submission" date="2020-07" db="EMBL/GenBank/DDBJ databases">
        <title>Koleobacter methoxysyntrophicus gen. nov., sp. nov., a novel anaerobic bacterium isolated from deep subsurface oil field and proposal of Koleobacterales ord. nov. in the phylum Firmicutes.</title>
        <authorList>
            <person name="Sakamoto S."/>
            <person name="Tamaki H."/>
        </authorList>
    </citation>
    <scope>NUCLEOTIDE SEQUENCE</scope>
    <source>
        <strain evidence="5">NRmbB1</strain>
    </source>
</reference>
<organism evidence="5 6">
    <name type="scientific">Koleobacter methoxysyntrophicus</name>
    <dbReference type="NCBI Taxonomy" id="2751313"/>
    <lineage>
        <taxon>Bacteria</taxon>
        <taxon>Bacillati</taxon>
        <taxon>Bacillota</taxon>
        <taxon>Clostridia</taxon>
        <taxon>Koleobacterales</taxon>
        <taxon>Koleobacteraceae</taxon>
        <taxon>Koleobacter</taxon>
    </lineage>
</organism>
<gene>
    <name evidence="5" type="ORF">H0A61_02372</name>
</gene>
<evidence type="ECO:0000313" key="5">
    <source>
        <dbReference type="EMBL" id="QSQ09980.1"/>
    </source>
</evidence>
<feature type="domain" description="ATPase of the ABC class C-terminal" evidence="2">
    <location>
        <begin position="173"/>
        <end position="451"/>
    </location>
</feature>
<keyword evidence="6" id="KW-1185">Reference proteome</keyword>
<accession>A0A8A0RQZ4</accession>
<feature type="domain" description="ATPase of the ABC class N-terminal" evidence="3">
    <location>
        <begin position="6"/>
        <end position="165"/>
    </location>
</feature>
<dbReference type="InterPro" id="IPR046834">
    <property type="entry name" value="ABC_ATPase_C"/>
</dbReference>
<evidence type="ECO:0000313" key="6">
    <source>
        <dbReference type="Proteomes" id="UP000662904"/>
    </source>
</evidence>
<dbReference type="Pfam" id="PF20446">
    <property type="entry name" value="ABC_N"/>
    <property type="match status" value="1"/>
</dbReference>
<dbReference type="KEGG" id="kme:H0A61_02372"/>
<evidence type="ECO:0000259" key="3">
    <source>
        <dbReference type="Pfam" id="PF20446"/>
    </source>
</evidence>